<dbReference type="Proteomes" id="UP000885779">
    <property type="component" value="Unassembled WGS sequence"/>
</dbReference>
<sequence length="200" mass="23835">MKELSLLNNQDQKSLRETIEQACGILLPEDSGKFGTLSFHLFAHSGQKSINEEIDTYFQIRWGMHSIYKSKHFTFKKDADIVSALQKRIHQARETIRKEFHRYCEDQLRSIVSLELEPKMQRRFPGSHTFNLGLCHGRKPGKQVNNFGWPYYCIFISWYDELDEFQEFLYPVKFDAEQRTFIIPVEDVLQKFHQFRDTVF</sequence>
<name>A0A7V4TYM5_CALAY</name>
<accession>A0A7V4TYM5</accession>
<organism evidence="1">
    <name type="scientific">Caldithrix abyssi</name>
    <dbReference type="NCBI Taxonomy" id="187145"/>
    <lineage>
        <taxon>Bacteria</taxon>
        <taxon>Pseudomonadati</taxon>
        <taxon>Calditrichota</taxon>
        <taxon>Calditrichia</taxon>
        <taxon>Calditrichales</taxon>
        <taxon>Calditrichaceae</taxon>
        <taxon>Caldithrix</taxon>
    </lineage>
</organism>
<dbReference type="AlphaFoldDB" id="A0A7V4TYM5"/>
<evidence type="ECO:0000313" key="1">
    <source>
        <dbReference type="EMBL" id="HGY54779.1"/>
    </source>
</evidence>
<protein>
    <submittedName>
        <fullName evidence="1">Uncharacterized protein</fullName>
    </submittedName>
</protein>
<reference evidence="1" key="1">
    <citation type="journal article" date="2020" name="mSystems">
        <title>Genome- and Community-Level Interaction Insights into Carbon Utilization and Element Cycling Functions of Hydrothermarchaeota in Hydrothermal Sediment.</title>
        <authorList>
            <person name="Zhou Z."/>
            <person name="Liu Y."/>
            <person name="Xu W."/>
            <person name="Pan J."/>
            <person name="Luo Z.H."/>
            <person name="Li M."/>
        </authorList>
    </citation>
    <scope>NUCLEOTIDE SEQUENCE [LARGE SCALE GENOMIC DNA]</scope>
    <source>
        <strain evidence="1">HyVt-577</strain>
    </source>
</reference>
<dbReference type="EMBL" id="DRQG01000031">
    <property type="protein sequence ID" value="HGY54779.1"/>
    <property type="molecule type" value="Genomic_DNA"/>
</dbReference>
<proteinExistence type="predicted"/>
<gene>
    <name evidence="1" type="ORF">ENK44_03665</name>
</gene>
<comment type="caution">
    <text evidence="1">The sequence shown here is derived from an EMBL/GenBank/DDBJ whole genome shotgun (WGS) entry which is preliminary data.</text>
</comment>